<sequence>MREDMMDSSPFHHVPQTPLLLTSFPTQSPVPTVPDVDHESRRFSVVPCQINYTDQRLPHTPKQHYLQTNTGKQTGARVKSISNKLVEQVVPCTPRCYLKTIQANGDLQPSRSQLYSARLNVISSPVIPEINSRQFNLFDGDEIFV</sequence>
<name>A0ABM0MDV2_SACKO</name>
<proteinExistence type="predicted"/>
<protein>
    <submittedName>
        <fullName evidence="2">Uncharacterized protein LOC102805769</fullName>
    </submittedName>
</protein>
<dbReference type="RefSeq" id="XP_006818193.1">
    <property type="nucleotide sequence ID" value="XM_006818130.1"/>
</dbReference>
<evidence type="ECO:0000313" key="2">
    <source>
        <dbReference type="RefSeq" id="XP_006818193.1"/>
    </source>
</evidence>
<reference evidence="2" key="1">
    <citation type="submission" date="2025-08" db="UniProtKB">
        <authorList>
            <consortium name="RefSeq"/>
        </authorList>
    </citation>
    <scope>IDENTIFICATION</scope>
    <source>
        <tissue evidence="2">Testes</tissue>
    </source>
</reference>
<dbReference type="GeneID" id="102805769"/>
<accession>A0ABM0MDV2</accession>
<dbReference type="Proteomes" id="UP000694865">
    <property type="component" value="Unplaced"/>
</dbReference>
<keyword evidence="1" id="KW-1185">Reference proteome</keyword>
<gene>
    <name evidence="2" type="primary">LOC102805769</name>
</gene>
<evidence type="ECO:0000313" key="1">
    <source>
        <dbReference type="Proteomes" id="UP000694865"/>
    </source>
</evidence>
<organism evidence="1 2">
    <name type="scientific">Saccoglossus kowalevskii</name>
    <name type="common">Acorn worm</name>
    <dbReference type="NCBI Taxonomy" id="10224"/>
    <lineage>
        <taxon>Eukaryota</taxon>
        <taxon>Metazoa</taxon>
        <taxon>Hemichordata</taxon>
        <taxon>Enteropneusta</taxon>
        <taxon>Harrimaniidae</taxon>
        <taxon>Saccoglossus</taxon>
    </lineage>
</organism>